<comment type="caution">
    <text evidence="1">The sequence shown here is derived from an EMBL/GenBank/DDBJ whole genome shotgun (WGS) entry which is preliminary data.</text>
</comment>
<evidence type="ECO:0000313" key="1">
    <source>
        <dbReference type="EMBL" id="RZF39706.1"/>
    </source>
</evidence>
<dbReference type="Proteomes" id="UP000291343">
    <property type="component" value="Unassembled WGS sequence"/>
</dbReference>
<protein>
    <submittedName>
        <fullName evidence="1">Uncharacterized protein</fullName>
    </submittedName>
</protein>
<sequence length="160" mass="18289">MGLGTSCQKESVEYQEISDSGIGSMGRSEVVRKYNQRRRLARHGHQQTVAPYQGNGLPGVFKLPYWDSSGDWSSKGPQKHRDFQGREWCCRGGSGEPDWYINGVRRSRCTVSEGITGAGRGYFERDGSMRLLLDENWTWDDLLSEEKTIIQRSYRGKLEF</sequence>
<accession>A0A482X292</accession>
<proteinExistence type="predicted"/>
<dbReference type="EMBL" id="QKKF02019699">
    <property type="protein sequence ID" value="RZF39706.1"/>
    <property type="molecule type" value="Genomic_DNA"/>
</dbReference>
<gene>
    <name evidence="1" type="ORF">LSTR_LSTR003948</name>
</gene>
<keyword evidence="2" id="KW-1185">Reference proteome</keyword>
<reference evidence="1 2" key="1">
    <citation type="journal article" date="2017" name="Gigascience">
        <title>Genome sequence of the small brown planthopper, Laodelphax striatellus.</title>
        <authorList>
            <person name="Zhu J."/>
            <person name="Jiang F."/>
            <person name="Wang X."/>
            <person name="Yang P."/>
            <person name="Bao Y."/>
            <person name="Zhao W."/>
            <person name="Wang W."/>
            <person name="Lu H."/>
            <person name="Wang Q."/>
            <person name="Cui N."/>
            <person name="Li J."/>
            <person name="Chen X."/>
            <person name="Luo L."/>
            <person name="Yu J."/>
            <person name="Kang L."/>
            <person name="Cui F."/>
        </authorList>
    </citation>
    <scope>NUCLEOTIDE SEQUENCE [LARGE SCALE GENOMIC DNA]</scope>
    <source>
        <strain evidence="1">Lst14</strain>
    </source>
</reference>
<name>A0A482X292_LAOST</name>
<dbReference type="InParanoid" id="A0A482X292"/>
<evidence type="ECO:0000313" key="2">
    <source>
        <dbReference type="Proteomes" id="UP000291343"/>
    </source>
</evidence>
<dbReference type="AlphaFoldDB" id="A0A482X292"/>
<organism evidence="1 2">
    <name type="scientific">Laodelphax striatellus</name>
    <name type="common">Small brown planthopper</name>
    <name type="synonym">Delphax striatella</name>
    <dbReference type="NCBI Taxonomy" id="195883"/>
    <lineage>
        <taxon>Eukaryota</taxon>
        <taxon>Metazoa</taxon>
        <taxon>Ecdysozoa</taxon>
        <taxon>Arthropoda</taxon>
        <taxon>Hexapoda</taxon>
        <taxon>Insecta</taxon>
        <taxon>Pterygota</taxon>
        <taxon>Neoptera</taxon>
        <taxon>Paraneoptera</taxon>
        <taxon>Hemiptera</taxon>
        <taxon>Auchenorrhyncha</taxon>
        <taxon>Fulgoroidea</taxon>
        <taxon>Delphacidae</taxon>
        <taxon>Criomorphinae</taxon>
        <taxon>Laodelphax</taxon>
    </lineage>
</organism>